<proteinExistence type="predicted"/>
<evidence type="ECO:0000313" key="2">
    <source>
        <dbReference type="Proteomes" id="UP001327219"/>
    </source>
</evidence>
<dbReference type="RefSeq" id="WP_323732561.1">
    <property type="nucleotide sequence ID" value="NZ_CP110820.1"/>
</dbReference>
<keyword evidence="2" id="KW-1185">Reference proteome</keyword>
<evidence type="ECO:0000313" key="1">
    <source>
        <dbReference type="EMBL" id="WPX96872.1"/>
    </source>
</evidence>
<protein>
    <submittedName>
        <fullName evidence="1">Uncharacterized protein</fullName>
    </submittedName>
</protein>
<accession>A0ABZ0UMW7</accession>
<name>A0ABZ0UMW7_9RICK</name>
<dbReference type="EMBL" id="CP110820">
    <property type="protein sequence ID" value="WPX96872.1"/>
    <property type="molecule type" value="Genomic_DNA"/>
</dbReference>
<organism evidence="1 2">
    <name type="scientific">Candidatus Bandiella euplotis</name>
    <dbReference type="NCBI Taxonomy" id="1664265"/>
    <lineage>
        <taxon>Bacteria</taxon>
        <taxon>Pseudomonadati</taxon>
        <taxon>Pseudomonadota</taxon>
        <taxon>Alphaproteobacteria</taxon>
        <taxon>Rickettsiales</taxon>
        <taxon>Candidatus Midichloriaceae</taxon>
        <taxon>Candidatus Bandiella</taxon>
    </lineage>
</organism>
<gene>
    <name evidence="1" type="ORF">Bandiella_01006</name>
</gene>
<reference evidence="1 2" key="1">
    <citation type="submission" date="2022-11" db="EMBL/GenBank/DDBJ databases">
        <title>Host association and intracellularity evolved multiple times independently in the Rickettsiales.</title>
        <authorList>
            <person name="Castelli M."/>
            <person name="Nardi T."/>
            <person name="Gammuto L."/>
            <person name="Bellinzona G."/>
            <person name="Sabaneyeva E."/>
            <person name="Potekhin A."/>
            <person name="Serra V."/>
            <person name="Petroni G."/>
            <person name="Sassera D."/>
        </authorList>
    </citation>
    <scope>NUCLEOTIDE SEQUENCE [LARGE SCALE GENOMIC DNA]</scope>
    <source>
        <strain evidence="1 2">NDG2</strain>
    </source>
</reference>
<dbReference type="Proteomes" id="UP001327219">
    <property type="component" value="Chromosome"/>
</dbReference>
<sequence>MSEGLTTGGSIGGGMNIDITLLKGELGISFENMQESKNFGSVVGKFTPFLAIDKVVNAMKGMHDVLVLSSLTITTQLSPPVTPIGAGAKVPGLMSRKA</sequence>